<evidence type="ECO:0000313" key="1">
    <source>
        <dbReference type="EMBL" id="GAU49158.1"/>
    </source>
</evidence>
<sequence>MMGEPWVRGEGGRWLSSPQREEVYDIVVKQLMVEGEKRWDTHKEGNYSVREGYRMLMSNKWQLEEGTSHMKLLQRQVECTPYCQLCNEHIEDDYHAYFTCSQVSPSWVAAAGLAHIITNSVLNFHNAADLLLNICSLEDSSTAGRVAALIWSIWKNRNDAVWNNAKLRPEQVGYNALQMWQTWSAANNLQNRGQQNMQIPTGVTWAKPQEYKIKLQINCNVEYMLSSCYQITSGR</sequence>
<evidence type="ECO:0008006" key="3">
    <source>
        <dbReference type="Google" id="ProtNLM"/>
    </source>
</evidence>
<protein>
    <recommendedName>
        <fullName evidence="3">Reverse transcriptase zinc-binding domain-containing protein</fullName>
    </recommendedName>
</protein>
<dbReference type="Proteomes" id="UP000242715">
    <property type="component" value="Unassembled WGS sequence"/>
</dbReference>
<accession>A0A2Z6NYH0</accession>
<keyword evidence="2" id="KW-1185">Reference proteome</keyword>
<reference evidence="2" key="1">
    <citation type="journal article" date="2017" name="Front. Plant Sci.">
        <title>Climate Clever Clovers: New Paradigm to Reduce the Environmental Footprint of Ruminants by Breeding Low Methanogenic Forages Utilizing Haplotype Variation.</title>
        <authorList>
            <person name="Kaur P."/>
            <person name="Appels R."/>
            <person name="Bayer P.E."/>
            <person name="Keeble-Gagnere G."/>
            <person name="Wang J."/>
            <person name="Hirakawa H."/>
            <person name="Shirasawa K."/>
            <person name="Vercoe P."/>
            <person name="Stefanova K."/>
            <person name="Durmic Z."/>
            <person name="Nichols P."/>
            <person name="Revell C."/>
            <person name="Isobe S.N."/>
            <person name="Edwards D."/>
            <person name="Erskine W."/>
        </authorList>
    </citation>
    <scope>NUCLEOTIDE SEQUENCE [LARGE SCALE GENOMIC DNA]</scope>
    <source>
        <strain evidence="2">cv. Daliak</strain>
    </source>
</reference>
<dbReference type="AlphaFoldDB" id="A0A2Z6NYH0"/>
<proteinExistence type="predicted"/>
<dbReference type="EMBL" id="DF974523">
    <property type="protein sequence ID" value="GAU49158.1"/>
    <property type="molecule type" value="Genomic_DNA"/>
</dbReference>
<organism evidence="1 2">
    <name type="scientific">Trifolium subterraneum</name>
    <name type="common">Subterranean clover</name>
    <dbReference type="NCBI Taxonomy" id="3900"/>
    <lineage>
        <taxon>Eukaryota</taxon>
        <taxon>Viridiplantae</taxon>
        <taxon>Streptophyta</taxon>
        <taxon>Embryophyta</taxon>
        <taxon>Tracheophyta</taxon>
        <taxon>Spermatophyta</taxon>
        <taxon>Magnoliopsida</taxon>
        <taxon>eudicotyledons</taxon>
        <taxon>Gunneridae</taxon>
        <taxon>Pentapetalae</taxon>
        <taxon>rosids</taxon>
        <taxon>fabids</taxon>
        <taxon>Fabales</taxon>
        <taxon>Fabaceae</taxon>
        <taxon>Papilionoideae</taxon>
        <taxon>50 kb inversion clade</taxon>
        <taxon>NPAAA clade</taxon>
        <taxon>Hologalegina</taxon>
        <taxon>IRL clade</taxon>
        <taxon>Trifolieae</taxon>
        <taxon>Trifolium</taxon>
    </lineage>
</organism>
<gene>
    <name evidence="1" type="ORF">TSUD_407040</name>
</gene>
<evidence type="ECO:0000313" key="2">
    <source>
        <dbReference type="Proteomes" id="UP000242715"/>
    </source>
</evidence>
<name>A0A2Z6NYH0_TRISU</name>
<dbReference type="OrthoDB" id="1906820at2759"/>